<reference evidence="2" key="1">
    <citation type="submission" date="2021-02" db="EMBL/GenBank/DDBJ databases">
        <authorList>
            <person name="Dougan E. K."/>
            <person name="Rhodes N."/>
            <person name="Thang M."/>
            <person name="Chan C."/>
        </authorList>
    </citation>
    <scope>NUCLEOTIDE SEQUENCE</scope>
</reference>
<accession>A0A813IZT8</accession>
<gene>
    <name evidence="2" type="ORF">PGLA2088_LOCUS14395</name>
</gene>
<proteinExistence type="predicted"/>
<sequence length="362" mass="38418">VEGLNKAYEGYLNSLGWTLLCFYFLMVRGKVPSDAFSQDLEDSLSSSLAPFQSSRSLHFDKLAPSTWELSEFFEEVAALKLGAGISLAPCEEVEGEGDEVFYIEDPASKRGGATRWSTNVAKSLRQQAWAVLQKRSRAASQALRAGNSEAAAAAWARRLAGQASAFATGPSSSVRGASPEASAIATGPAMVSSSVGGASPEALASYGLTTTARWPQLEAWPASKKRPLPQPPTHVKVSRYRGLETVVQHYQVAASLLVSPVAPKPPPPPRPPPPTPLPPPAKRPRFEARYVPARFGSAAVGPKARPQFPRAVPQGGTVGVTVLTVPPLLKAMPKARPVAATGRPGRWAPATVKGRFLRVISV</sequence>
<dbReference type="EMBL" id="CAJNNW010017535">
    <property type="protein sequence ID" value="CAE8661060.1"/>
    <property type="molecule type" value="Genomic_DNA"/>
</dbReference>
<feature type="region of interest" description="Disordered" evidence="1">
    <location>
        <begin position="259"/>
        <end position="284"/>
    </location>
</feature>
<organism evidence="2 3">
    <name type="scientific">Polarella glacialis</name>
    <name type="common">Dinoflagellate</name>
    <dbReference type="NCBI Taxonomy" id="89957"/>
    <lineage>
        <taxon>Eukaryota</taxon>
        <taxon>Sar</taxon>
        <taxon>Alveolata</taxon>
        <taxon>Dinophyceae</taxon>
        <taxon>Suessiales</taxon>
        <taxon>Suessiaceae</taxon>
        <taxon>Polarella</taxon>
    </lineage>
</organism>
<evidence type="ECO:0000256" key="1">
    <source>
        <dbReference type="SAM" id="MobiDB-lite"/>
    </source>
</evidence>
<feature type="non-terminal residue" evidence="2">
    <location>
        <position position="1"/>
    </location>
</feature>
<dbReference type="Proteomes" id="UP000626109">
    <property type="component" value="Unassembled WGS sequence"/>
</dbReference>
<dbReference type="SUPFAM" id="SSF81631">
    <property type="entry name" value="PAP/OAS1 substrate-binding domain"/>
    <property type="match status" value="1"/>
</dbReference>
<evidence type="ECO:0000313" key="3">
    <source>
        <dbReference type="Proteomes" id="UP000626109"/>
    </source>
</evidence>
<evidence type="ECO:0000313" key="2">
    <source>
        <dbReference type="EMBL" id="CAE8661060.1"/>
    </source>
</evidence>
<comment type="caution">
    <text evidence="2">The sequence shown here is derived from an EMBL/GenBank/DDBJ whole genome shotgun (WGS) entry which is preliminary data.</text>
</comment>
<protein>
    <submittedName>
        <fullName evidence="2">Uncharacterized protein</fullName>
    </submittedName>
</protein>
<dbReference type="AlphaFoldDB" id="A0A813IZT8"/>
<feature type="compositionally biased region" description="Pro residues" evidence="1">
    <location>
        <begin position="262"/>
        <end position="281"/>
    </location>
</feature>
<name>A0A813IZT8_POLGL</name>
<dbReference type="Gene3D" id="1.10.1410.10">
    <property type="match status" value="1"/>
</dbReference>